<dbReference type="Proteomes" id="UP001152759">
    <property type="component" value="Unassembled WGS sequence"/>
</dbReference>
<dbReference type="Pfam" id="PF00171">
    <property type="entry name" value="Aldedh"/>
    <property type="match status" value="1"/>
</dbReference>
<comment type="similarity">
    <text evidence="1 4">Belongs to the aldehyde dehydrogenase family.</text>
</comment>
<dbReference type="InterPro" id="IPR015590">
    <property type="entry name" value="Aldehyde_DH_dom"/>
</dbReference>
<protein>
    <recommendedName>
        <fullName evidence="5">Aldehyde dehydrogenase domain-containing protein</fullName>
    </recommendedName>
</protein>
<sequence>MPPNKRPPIYFTKLFINGEFVHAKNGKTFPTVNPTTGKKINDVSEADKADVDLAVAAAKNAFKLGSEWRSMDASARGKLILKLADLIEENKDYLANLETLDNGKPYEDSLFDMSCVVDTFRYFAGWADKIHGKTIPVDGPYFSYTVREPVGVVGQIIPWNYPAMMIAWKWGPALAAGCTTVLKPAEQTPLTALYIASLTQKAGFPPGVINVVTGYGPTTGAAIASHPDIHKVAFTGSTEVGHLIMETAAKTNLKRVSLELGGKSPLVIFDDADVDEAVEIAHNAIFANHGQNCCAGSRTFVQENIYDEFVKKAAAKATSRKVGDPFEQGIQQGPQIDHEMFNKVLNMIESGKREGAKLEAGGGVHGNEGYFVQPTVFSNVTDTMRIAREEIFGPVQSIFKFKTMEEVIERANRTNYGLASGVLTKDINKAMKFAQSIQSGSVWINCYDAVVPQAPFGGFKLSGQGRELGEDGIDAYVEIKTVTMKVPS</sequence>
<evidence type="ECO:0000256" key="2">
    <source>
        <dbReference type="ARBA" id="ARBA00023002"/>
    </source>
</evidence>
<evidence type="ECO:0000256" key="3">
    <source>
        <dbReference type="PROSITE-ProRule" id="PRU10007"/>
    </source>
</evidence>
<feature type="active site" evidence="3">
    <location>
        <position position="259"/>
    </location>
</feature>
<dbReference type="PROSITE" id="PS00070">
    <property type="entry name" value="ALDEHYDE_DEHYDR_CYS"/>
    <property type="match status" value="1"/>
</dbReference>
<dbReference type="EMBL" id="CAKKNF020000067">
    <property type="protein sequence ID" value="CAH0748611.1"/>
    <property type="molecule type" value="Genomic_DNA"/>
</dbReference>
<keyword evidence="2 4" id="KW-0560">Oxidoreductase</keyword>
<evidence type="ECO:0000259" key="5">
    <source>
        <dbReference type="Pfam" id="PF00171"/>
    </source>
</evidence>
<evidence type="ECO:0000256" key="4">
    <source>
        <dbReference type="RuleBase" id="RU003345"/>
    </source>
</evidence>
<accession>A0AAI8Y605</accession>
<dbReference type="CDD" id="cd07141">
    <property type="entry name" value="ALDH_F1AB_F2_RALDH1"/>
    <property type="match status" value="1"/>
</dbReference>
<dbReference type="PROSITE" id="PS00687">
    <property type="entry name" value="ALDEHYDE_DEHYDR_GLU"/>
    <property type="match status" value="1"/>
</dbReference>
<name>A0AAI8Y605_BEMTA</name>
<dbReference type="FunFam" id="3.40.309.10:FF:000001">
    <property type="entry name" value="Mitochondrial aldehyde dehydrogenase 2"/>
    <property type="match status" value="1"/>
</dbReference>
<evidence type="ECO:0000256" key="1">
    <source>
        <dbReference type="ARBA" id="ARBA00009986"/>
    </source>
</evidence>
<dbReference type="InterPro" id="IPR029510">
    <property type="entry name" value="Ald_DH_CS_GLU"/>
</dbReference>
<feature type="domain" description="Aldehyde dehydrogenase" evidence="5">
    <location>
        <begin position="21"/>
        <end position="482"/>
    </location>
</feature>
<dbReference type="InterPro" id="IPR016162">
    <property type="entry name" value="Ald_DH_N"/>
</dbReference>
<dbReference type="InterPro" id="IPR016160">
    <property type="entry name" value="Ald_DH_CS_CYS"/>
</dbReference>
<dbReference type="InterPro" id="IPR016161">
    <property type="entry name" value="Ald_DH/histidinol_DH"/>
</dbReference>
<keyword evidence="7" id="KW-1185">Reference proteome</keyword>
<dbReference type="GO" id="GO:0016620">
    <property type="term" value="F:oxidoreductase activity, acting on the aldehyde or oxo group of donors, NAD or NADP as acceptor"/>
    <property type="evidence" value="ECO:0007669"/>
    <property type="project" value="InterPro"/>
</dbReference>
<dbReference type="Gene3D" id="3.40.309.10">
    <property type="entry name" value="Aldehyde Dehydrogenase, Chain A, domain 2"/>
    <property type="match status" value="1"/>
</dbReference>
<proteinExistence type="inferred from homology"/>
<dbReference type="SUPFAM" id="SSF53720">
    <property type="entry name" value="ALDH-like"/>
    <property type="match status" value="1"/>
</dbReference>
<dbReference type="PANTHER" id="PTHR11699">
    <property type="entry name" value="ALDEHYDE DEHYDROGENASE-RELATED"/>
    <property type="match status" value="1"/>
</dbReference>
<dbReference type="FunFam" id="3.40.605.10:FF:000050">
    <property type="entry name" value="Aldehyde dehydrogenase, mitochondrial"/>
    <property type="match status" value="1"/>
</dbReference>
<dbReference type="InterPro" id="IPR016163">
    <property type="entry name" value="Ald_DH_C"/>
</dbReference>
<reference evidence="6" key="1">
    <citation type="submission" date="2021-12" db="EMBL/GenBank/DDBJ databases">
        <authorList>
            <person name="King R."/>
        </authorList>
    </citation>
    <scope>NUCLEOTIDE SEQUENCE</scope>
</reference>
<dbReference type="Gene3D" id="3.40.605.10">
    <property type="entry name" value="Aldehyde Dehydrogenase, Chain A, domain 1"/>
    <property type="match status" value="1"/>
</dbReference>
<dbReference type="KEGG" id="btab:109030736"/>
<evidence type="ECO:0000313" key="6">
    <source>
        <dbReference type="EMBL" id="CAH0748611.1"/>
    </source>
</evidence>
<dbReference type="AlphaFoldDB" id="A0AAI8Y605"/>
<gene>
    <name evidence="6" type="ORF">BEMITA_LOCUS203</name>
</gene>
<evidence type="ECO:0000313" key="7">
    <source>
        <dbReference type="Proteomes" id="UP001152759"/>
    </source>
</evidence>
<comment type="caution">
    <text evidence="6">The sequence shown here is derived from an EMBL/GenBank/DDBJ whole genome shotgun (WGS) entry which is preliminary data.</text>
</comment>
<organism evidence="6 7">
    <name type="scientific">Bemisia tabaci</name>
    <name type="common">Sweetpotato whitefly</name>
    <name type="synonym">Aleurodes tabaci</name>
    <dbReference type="NCBI Taxonomy" id="7038"/>
    <lineage>
        <taxon>Eukaryota</taxon>
        <taxon>Metazoa</taxon>
        <taxon>Ecdysozoa</taxon>
        <taxon>Arthropoda</taxon>
        <taxon>Hexapoda</taxon>
        <taxon>Insecta</taxon>
        <taxon>Pterygota</taxon>
        <taxon>Neoptera</taxon>
        <taxon>Paraneoptera</taxon>
        <taxon>Hemiptera</taxon>
        <taxon>Sternorrhyncha</taxon>
        <taxon>Aleyrodoidea</taxon>
        <taxon>Aleyrodidae</taxon>
        <taxon>Aleyrodinae</taxon>
        <taxon>Bemisia</taxon>
    </lineage>
</organism>